<evidence type="ECO:0000313" key="2">
    <source>
        <dbReference type="Proteomes" id="UP000789396"/>
    </source>
</evidence>
<evidence type="ECO:0000313" key="1">
    <source>
        <dbReference type="EMBL" id="CAG8617013.1"/>
    </source>
</evidence>
<name>A0A9N9CYY6_9GLOM</name>
<dbReference type="Proteomes" id="UP000789396">
    <property type="component" value="Unassembled WGS sequence"/>
</dbReference>
<protein>
    <submittedName>
        <fullName evidence="1">17544_t:CDS:1</fullName>
    </submittedName>
</protein>
<feature type="non-terminal residue" evidence="1">
    <location>
        <position position="1"/>
    </location>
</feature>
<comment type="caution">
    <text evidence="1">The sequence shown here is derived from an EMBL/GenBank/DDBJ whole genome shotgun (WGS) entry which is preliminary data.</text>
</comment>
<reference evidence="1" key="1">
    <citation type="submission" date="2021-06" db="EMBL/GenBank/DDBJ databases">
        <authorList>
            <person name="Kallberg Y."/>
            <person name="Tangrot J."/>
            <person name="Rosling A."/>
        </authorList>
    </citation>
    <scope>NUCLEOTIDE SEQUENCE</scope>
    <source>
        <strain evidence="1">IN212</strain>
    </source>
</reference>
<keyword evidence="2" id="KW-1185">Reference proteome</keyword>
<gene>
    <name evidence="1" type="ORF">RFULGI_LOCUS7210</name>
</gene>
<dbReference type="AlphaFoldDB" id="A0A9N9CYY6"/>
<dbReference type="OrthoDB" id="2303499at2759"/>
<dbReference type="EMBL" id="CAJVPZ010010176">
    <property type="protein sequence ID" value="CAG8617013.1"/>
    <property type="molecule type" value="Genomic_DNA"/>
</dbReference>
<sequence length="91" mass="10416">ANDTEAYYVFRRAQSWVNGYSSSQYDPDGNATSWEGVNPFSLTMHYSPVNFPPPGTPITIGVTMLYDCHRDDQKNDFLCKFCPYRLFTNST</sequence>
<accession>A0A9N9CYY6</accession>
<organism evidence="1 2">
    <name type="scientific">Racocetra fulgida</name>
    <dbReference type="NCBI Taxonomy" id="60492"/>
    <lineage>
        <taxon>Eukaryota</taxon>
        <taxon>Fungi</taxon>
        <taxon>Fungi incertae sedis</taxon>
        <taxon>Mucoromycota</taxon>
        <taxon>Glomeromycotina</taxon>
        <taxon>Glomeromycetes</taxon>
        <taxon>Diversisporales</taxon>
        <taxon>Gigasporaceae</taxon>
        <taxon>Racocetra</taxon>
    </lineage>
</organism>
<proteinExistence type="predicted"/>